<proteinExistence type="predicted"/>
<sequence>MFNFKNMNIIDYVLLGIIIFFCFEAVFIHTGAFIWLIVWLIIVYLARQHYYRPVGRIFFWVGIIGFGITLLGTMTFKLLLFLSIVLLLLHWHQSKQASFVHHPQFPSNDTVTEKKILFTNKWFGKQKTQAEPYEWDDINIQTLVGESTIDLTYTVLPKGEPLIVVRHLFGTVRIVIPFDVEVSVHHSVFLGSIDVLGHRDDQVTNRVIHLQTDGYQSANQKVKIVTSMIAGKIEVTRE</sequence>
<feature type="transmembrane region" description="Helical" evidence="1">
    <location>
        <begin position="57"/>
        <end position="89"/>
    </location>
</feature>
<keyword evidence="4" id="KW-1185">Reference proteome</keyword>
<gene>
    <name evidence="3" type="ORF">DES48_102233</name>
</gene>
<evidence type="ECO:0000256" key="1">
    <source>
        <dbReference type="SAM" id="Phobius"/>
    </source>
</evidence>
<evidence type="ECO:0000313" key="4">
    <source>
        <dbReference type="Proteomes" id="UP000252254"/>
    </source>
</evidence>
<dbReference type="RefSeq" id="WP_113867206.1">
    <property type="nucleotide sequence ID" value="NZ_BAABQN010000002.1"/>
</dbReference>
<dbReference type="InterPro" id="IPR024425">
    <property type="entry name" value="LiaF-like_C"/>
</dbReference>
<evidence type="ECO:0000259" key="2">
    <source>
        <dbReference type="Pfam" id="PF09922"/>
    </source>
</evidence>
<dbReference type="AlphaFoldDB" id="A0A366EFF8"/>
<dbReference type="EMBL" id="QNRI01000002">
    <property type="protein sequence ID" value="RBP00470.1"/>
    <property type="molecule type" value="Genomic_DNA"/>
</dbReference>
<reference evidence="3 4" key="1">
    <citation type="submission" date="2018-06" db="EMBL/GenBank/DDBJ databases">
        <title>Genomic Encyclopedia of Type Strains, Phase IV (KMG-IV): sequencing the most valuable type-strain genomes for metagenomic binning, comparative biology and taxonomic classification.</title>
        <authorList>
            <person name="Goeker M."/>
        </authorList>
    </citation>
    <scope>NUCLEOTIDE SEQUENCE [LARGE SCALE GENOMIC DNA]</scope>
    <source>
        <strain evidence="3 4">DSM 15140</strain>
    </source>
</reference>
<evidence type="ECO:0000313" key="3">
    <source>
        <dbReference type="EMBL" id="RBP00470.1"/>
    </source>
</evidence>
<dbReference type="PIRSF" id="PIRSF031509">
    <property type="entry name" value="Cell_wall_LiaF/YvqF"/>
    <property type="match status" value="1"/>
</dbReference>
<dbReference type="NCBIfam" id="NF040535">
    <property type="entry name" value="LiaF_C_term"/>
    <property type="match status" value="1"/>
</dbReference>
<dbReference type="InterPro" id="IPR016975">
    <property type="entry name" value="Cell_wall_LiaF"/>
</dbReference>
<name>A0A366EFF8_9BACI</name>
<dbReference type="InterPro" id="IPR047793">
    <property type="entry name" value="LiaF_C"/>
</dbReference>
<protein>
    <submittedName>
        <fullName evidence="3">Lia operon protein LiaF</fullName>
    </submittedName>
</protein>
<comment type="caution">
    <text evidence="3">The sequence shown here is derived from an EMBL/GenBank/DDBJ whole genome shotgun (WGS) entry which is preliminary data.</text>
</comment>
<feature type="domain" description="Cell wall-active antibiotics response LiaF-like C-terminal" evidence="2">
    <location>
        <begin position="122"/>
        <end position="235"/>
    </location>
</feature>
<feature type="transmembrane region" description="Helical" evidence="1">
    <location>
        <begin position="12"/>
        <end position="45"/>
    </location>
</feature>
<keyword evidence="1" id="KW-0812">Transmembrane</keyword>
<accession>A0A366EFF8</accession>
<keyword evidence="1" id="KW-1133">Transmembrane helix</keyword>
<dbReference type="Proteomes" id="UP000252254">
    <property type="component" value="Unassembled WGS sequence"/>
</dbReference>
<organism evidence="3 4">
    <name type="scientific">Paraliobacillus ryukyuensis</name>
    <dbReference type="NCBI Taxonomy" id="200904"/>
    <lineage>
        <taxon>Bacteria</taxon>
        <taxon>Bacillati</taxon>
        <taxon>Bacillota</taxon>
        <taxon>Bacilli</taxon>
        <taxon>Bacillales</taxon>
        <taxon>Bacillaceae</taxon>
        <taxon>Paraliobacillus</taxon>
    </lineage>
</organism>
<dbReference type="Pfam" id="PF09922">
    <property type="entry name" value="LiaF-like_C"/>
    <property type="match status" value="1"/>
</dbReference>
<keyword evidence="1" id="KW-0472">Membrane</keyword>
<dbReference type="GO" id="GO:0016020">
    <property type="term" value="C:membrane"/>
    <property type="evidence" value="ECO:0007669"/>
    <property type="project" value="InterPro"/>
</dbReference>
<dbReference type="STRING" id="200904.GCA_900168775_00506"/>
<dbReference type="OrthoDB" id="2351415at2"/>